<dbReference type="InterPro" id="IPR003660">
    <property type="entry name" value="HAMP_dom"/>
</dbReference>
<dbReference type="SMART" id="SM00304">
    <property type="entry name" value="HAMP"/>
    <property type="match status" value="1"/>
</dbReference>
<dbReference type="SMART" id="SM00267">
    <property type="entry name" value="GGDEF"/>
    <property type="match status" value="1"/>
</dbReference>
<feature type="domain" description="GGDEF" evidence="5">
    <location>
        <begin position="461"/>
        <end position="594"/>
    </location>
</feature>
<dbReference type="GO" id="GO:0052621">
    <property type="term" value="F:diguanylate cyclase activity"/>
    <property type="evidence" value="ECO:0007669"/>
    <property type="project" value="UniProtKB-EC"/>
</dbReference>
<dbReference type="CDD" id="cd06225">
    <property type="entry name" value="HAMP"/>
    <property type="match status" value="1"/>
</dbReference>
<dbReference type="CDD" id="cd01949">
    <property type="entry name" value="GGDEF"/>
    <property type="match status" value="1"/>
</dbReference>
<protein>
    <recommendedName>
        <fullName evidence="1">diguanylate cyclase</fullName>
        <ecNumber evidence="1">2.7.7.65</ecNumber>
    </recommendedName>
</protein>
<evidence type="ECO:0000313" key="6">
    <source>
        <dbReference type="EMBL" id="SOB89122.1"/>
    </source>
</evidence>
<dbReference type="PROSITE" id="PS50885">
    <property type="entry name" value="HAMP"/>
    <property type="match status" value="1"/>
</dbReference>
<gene>
    <name evidence="6" type="ORF">SAMN05421512_10130</name>
</gene>
<dbReference type="SMART" id="SM00065">
    <property type="entry name" value="GAF"/>
    <property type="match status" value="1"/>
</dbReference>
<dbReference type="OrthoDB" id="9812260at2"/>
<comment type="catalytic activity">
    <reaction evidence="2">
        <text>2 GTP = 3',3'-c-di-GMP + 2 diphosphate</text>
        <dbReference type="Rhea" id="RHEA:24898"/>
        <dbReference type="ChEBI" id="CHEBI:33019"/>
        <dbReference type="ChEBI" id="CHEBI:37565"/>
        <dbReference type="ChEBI" id="CHEBI:58805"/>
        <dbReference type="EC" id="2.7.7.65"/>
    </reaction>
</comment>
<evidence type="ECO:0000256" key="1">
    <source>
        <dbReference type="ARBA" id="ARBA00012528"/>
    </source>
</evidence>
<dbReference type="Proteomes" id="UP000219331">
    <property type="component" value="Unassembled WGS sequence"/>
</dbReference>
<dbReference type="GO" id="GO:1902201">
    <property type="term" value="P:negative regulation of bacterial-type flagellum-dependent cell motility"/>
    <property type="evidence" value="ECO:0007669"/>
    <property type="project" value="TreeGrafter"/>
</dbReference>
<keyword evidence="3" id="KW-0472">Membrane</keyword>
<dbReference type="PANTHER" id="PTHR45138:SF9">
    <property type="entry name" value="DIGUANYLATE CYCLASE DGCM-RELATED"/>
    <property type="match status" value="1"/>
</dbReference>
<dbReference type="InterPro" id="IPR050469">
    <property type="entry name" value="Diguanylate_Cyclase"/>
</dbReference>
<dbReference type="Pfam" id="PF00990">
    <property type="entry name" value="GGDEF"/>
    <property type="match status" value="1"/>
</dbReference>
<dbReference type="STRING" id="538381.GCA_001696535_01112"/>
<dbReference type="InterPro" id="IPR029787">
    <property type="entry name" value="Nucleotide_cyclase"/>
</dbReference>
<feature type="transmembrane region" description="Helical" evidence="3">
    <location>
        <begin position="184"/>
        <end position="205"/>
    </location>
</feature>
<dbReference type="Gene3D" id="3.30.70.270">
    <property type="match status" value="1"/>
</dbReference>
<dbReference type="Pfam" id="PF00672">
    <property type="entry name" value="HAMP"/>
    <property type="match status" value="1"/>
</dbReference>
<dbReference type="InterPro" id="IPR003018">
    <property type="entry name" value="GAF"/>
</dbReference>
<dbReference type="AlphaFoldDB" id="A0A285R9M9"/>
<dbReference type="InterPro" id="IPR000160">
    <property type="entry name" value="GGDEF_dom"/>
</dbReference>
<evidence type="ECO:0000256" key="2">
    <source>
        <dbReference type="ARBA" id="ARBA00034247"/>
    </source>
</evidence>
<organism evidence="6 7">
    <name type="scientific">Stappia indica</name>
    <dbReference type="NCBI Taxonomy" id="538381"/>
    <lineage>
        <taxon>Bacteria</taxon>
        <taxon>Pseudomonadati</taxon>
        <taxon>Pseudomonadota</taxon>
        <taxon>Alphaproteobacteria</taxon>
        <taxon>Hyphomicrobiales</taxon>
        <taxon>Stappiaceae</taxon>
        <taxon>Stappia</taxon>
    </lineage>
</organism>
<sequence>MKISTITNLAYAVTLLLTALSGIAFIASDRMAAAERRSVEVHLALTDLGEQLEIDAELRTDEARLYVMRGDPAHLAVFERVNEEEHRLEDLARRAGDLGASGEELELLKRITGTIDRLEGVETGAVEAYRAGNAETAREVLFGDEHYSQHVRLVGDVERFRAMVDRRTGLELQKAQIWADWLGLIARVLLASTAVVFLAVLYFVLRRRVSVPLTQMTGIVKRLATQDFAVEVPHDGRSDEIGELTAAIRIFRENGLERERLDAERRRDLKMKDLILQMMHRMQACQRVPEIAEVVGRFLPQIFPELGGALFVRNEANTLVTRVGAWKLPEDMVASFDPEECWGLRRGQPHHSTSKRDDVDCQHLAQASDSVLCIPLSAHGDTLGLLSFADVSGNPASIREYKAYLGMIGENVALAVANLQLRERLTRLAVRDPLTGLLNRRSLDEALATWAGDDAEGEPEPELTCFVIDIDHFKRFNDEFGHDAGDTVLQTVAGILSEIVGERGVCYRFGGEEFAVLLPQVSLQEGHRIAELIRTRTATLTLSHAGRILGTVTVSIGIADNREGRTVRTVRGRADAALFEAKASGRNRTVSDGEMPRPHGEA</sequence>
<dbReference type="GO" id="GO:0007165">
    <property type="term" value="P:signal transduction"/>
    <property type="evidence" value="ECO:0007669"/>
    <property type="project" value="InterPro"/>
</dbReference>
<feature type="transmembrane region" description="Helical" evidence="3">
    <location>
        <begin position="6"/>
        <end position="27"/>
    </location>
</feature>
<name>A0A285R9M9_9HYPH</name>
<dbReference type="InterPro" id="IPR029016">
    <property type="entry name" value="GAF-like_dom_sf"/>
</dbReference>
<dbReference type="FunFam" id="3.30.70.270:FF:000001">
    <property type="entry name" value="Diguanylate cyclase domain protein"/>
    <property type="match status" value="1"/>
</dbReference>
<dbReference type="NCBIfam" id="TIGR00254">
    <property type="entry name" value="GGDEF"/>
    <property type="match status" value="1"/>
</dbReference>
<feature type="domain" description="HAMP" evidence="4">
    <location>
        <begin position="207"/>
        <end position="260"/>
    </location>
</feature>
<evidence type="ECO:0000313" key="7">
    <source>
        <dbReference type="Proteomes" id="UP000219331"/>
    </source>
</evidence>
<evidence type="ECO:0000256" key="3">
    <source>
        <dbReference type="SAM" id="Phobius"/>
    </source>
</evidence>
<dbReference type="PROSITE" id="PS50887">
    <property type="entry name" value="GGDEF"/>
    <property type="match status" value="1"/>
</dbReference>
<dbReference type="PANTHER" id="PTHR45138">
    <property type="entry name" value="REGULATORY COMPONENTS OF SENSORY TRANSDUCTION SYSTEM"/>
    <property type="match status" value="1"/>
</dbReference>
<proteinExistence type="predicted"/>
<dbReference type="SUPFAM" id="SSF55073">
    <property type="entry name" value="Nucleotide cyclase"/>
    <property type="match status" value="1"/>
</dbReference>
<keyword evidence="3" id="KW-0812">Transmembrane</keyword>
<evidence type="ECO:0000259" key="5">
    <source>
        <dbReference type="PROSITE" id="PS50887"/>
    </source>
</evidence>
<dbReference type="EMBL" id="OBML01000001">
    <property type="protein sequence ID" value="SOB89122.1"/>
    <property type="molecule type" value="Genomic_DNA"/>
</dbReference>
<dbReference type="GO" id="GO:0005886">
    <property type="term" value="C:plasma membrane"/>
    <property type="evidence" value="ECO:0007669"/>
    <property type="project" value="TreeGrafter"/>
</dbReference>
<dbReference type="RefSeq" id="WP_097173528.1">
    <property type="nucleotide sequence ID" value="NZ_OBML01000001.1"/>
</dbReference>
<dbReference type="Gene3D" id="3.30.450.40">
    <property type="match status" value="1"/>
</dbReference>
<dbReference type="EC" id="2.7.7.65" evidence="1"/>
<evidence type="ECO:0000259" key="4">
    <source>
        <dbReference type="PROSITE" id="PS50885"/>
    </source>
</evidence>
<dbReference type="SUPFAM" id="SSF55781">
    <property type="entry name" value="GAF domain-like"/>
    <property type="match status" value="1"/>
</dbReference>
<dbReference type="Gene3D" id="6.10.340.10">
    <property type="match status" value="1"/>
</dbReference>
<reference evidence="6 7" key="1">
    <citation type="submission" date="2017-08" db="EMBL/GenBank/DDBJ databases">
        <authorList>
            <person name="de Groot N.N."/>
        </authorList>
    </citation>
    <scope>NUCLEOTIDE SEQUENCE [LARGE SCALE GENOMIC DNA]</scope>
    <source>
        <strain evidence="6 7">USBA 352</strain>
    </source>
</reference>
<dbReference type="GO" id="GO:0043709">
    <property type="term" value="P:cell adhesion involved in single-species biofilm formation"/>
    <property type="evidence" value="ECO:0007669"/>
    <property type="project" value="TreeGrafter"/>
</dbReference>
<keyword evidence="3" id="KW-1133">Transmembrane helix</keyword>
<accession>A0A285R9M9</accession>
<keyword evidence="7" id="KW-1185">Reference proteome</keyword>
<dbReference type="SUPFAM" id="SSF158472">
    <property type="entry name" value="HAMP domain-like"/>
    <property type="match status" value="1"/>
</dbReference>
<dbReference type="InterPro" id="IPR043128">
    <property type="entry name" value="Rev_trsase/Diguanyl_cyclase"/>
</dbReference>